<accession>A0A436ZVU4</accession>
<dbReference type="RefSeq" id="XP_067488594.1">
    <property type="nucleotide sequence ID" value="XM_067637038.1"/>
</dbReference>
<dbReference type="AlphaFoldDB" id="A0A436ZVU4"/>
<comment type="caution">
    <text evidence="1">The sequence shown here is derived from an EMBL/GenBank/DDBJ whole genome shotgun (WGS) entry which is preliminary data.</text>
</comment>
<protein>
    <submittedName>
        <fullName evidence="1">Uncharacterized protein</fullName>
    </submittedName>
</protein>
<proteinExistence type="predicted"/>
<organism evidence="1 2">
    <name type="scientific">Arthrobotrys flagrans</name>
    <name type="common">Nematode-trapping fungus</name>
    <name type="synonym">Trichothecium flagrans</name>
    <dbReference type="NCBI Taxonomy" id="97331"/>
    <lineage>
        <taxon>Eukaryota</taxon>
        <taxon>Fungi</taxon>
        <taxon>Dikarya</taxon>
        <taxon>Ascomycota</taxon>
        <taxon>Pezizomycotina</taxon>
        <taxon>Orbiliomycetes</taxon>
        <taxon>Orbiliales</taxon>
        <taxon>Orbiliaceae</taxon>
        <taxon>Arthrobotrys</taxon>
    </lineage>
</organism>
<evidence type="ECO:0000313" key="2">
    <source>
        <dbReference type="Proteomes" id="UP000283090"/>
    </source>
</evidence>
<dbReference type="VEuPathDB" id="FungiDB:DFL_007452"/>
<sequence>MSQTFLPPQIHILAYKTIAINPQASALDGVPLICGVFVYINDPPSDQSDAIGIKCSLKDVPPSIMEPASDQMQRVQQSEKDSRVKWVTGDRVYVKELTFTFGMVKIVDPDIGMLGSLPLPVGSITHGVAGVGGGRCCERSQCGSQRRSFITCPEFGACRRTESRCSSKNFTDGAFVQTKIKCEDQATCTINKANPGE</sequence>
<name>A0A436ZVU4_ARTFL</name>
<evidence type="ECO:0000313" key="1">
    <source>
        <dbReference type="EMBL" id="RVD83050.1"/>
    </source>
</evidence>
<dbReference type="OrthoDB" id="10309807at2759"/>
<dbReference type="EMBL" id="SAEB01000009">
    <property type="protein sequence ID" value="RVD83050.1"/>
    <property type="molecule type" value="Genomic_DNA"/>
</dbReference>
<gene>
    <name evidence="1" type="ORF">DFL_007452</name>
</gene>
<dbReference type="Proteomes" id="UP000283090">
    <property type="component" value="Unassembled WGS sequence"/>
</dbReference>
<keyword evidence="2" id="KW-1185">Reference proteome</keyword>
<reference evidence="1 2" key="1">
    <citation type="submission" date="2019-01" db="EMBL/GenBank/DDBJ databases">
        <title>Intercellular communication is required for trap formation in the nematode-trapping fungus Duddingtonia flagrans.</title>
        <authorList>
            <person name="Youssar L."/>
            <person name="Wernet V."/>
            <person name="Hensel N."/>
            <person name="Hildebrandt H.-G."/>
            <person name="Fischer R."/>
        </authorList>
    </citation>
    <scope>NUCLEOTIDE SEQUENCE [LARGE SCALE GENOMIC DNA]</scope>
    <source>
        <strain evidence="1 2">CBS H-5679</strain>
    </source>
</reference>
<dbReference type="GeneID" id="93589763"/>